<gene>
    <name evidence="1" type="ORF">EI71_00122</name>
</gene>
<dbReference type="EMBL" id="QXEV01000001">
    <property type="protein sequence ID" value="RIA78561.1"/>
    <property type="molecule type" value="Genomic_DNA"/>
</dbReference>
<proteinExistence type="predicted"/>
<evidence type="ECO:0000313" key="1">
    <source>
        <dbReference type="EMBL" id="RIA78561.1"/>
    </source>
</evidence>
<evidence type="ECO:0000313" key="2">
    <source>
        <dbReference type="Proteomes" id="UP000266506"/>
    </source>
</evidence>
<comment type="caution">
    <text evidence="1">The sequence shown here is derived from an EMBL/GenBank/DDBJ whole genome shotgun (WGS) entry which is preliminary data.</text>
</comment>
<sequence>MSRFNLTEKEKELLKYAYIDNDRIDEGNLFDYQEAALHMIRKSSVYLEVRYPNHDLEMISFLPQTKKTPYSEIHFVESGSDVTYTLRCQMKNGEDTFSDNFYDVPFEKEYDKRVERLLKARKISSRVYTVFPFLISNRIDSLEDLLNMERLSRNTEVFIGIDEFPSEEEMQNTCSKIEDIFKQNKLYGSCVVYFMLDIEDMNRDISYFDEYVKDRKNQKNIVSIAFYTK</sequence>
<dbReference type="Proteomes" id="UP000266506">
    <property type="component" value="Unassembled WGS sequence"/>
</dbReference>
<dbReference type="RefSeq" id="WP_119015305.1">
    <property type="nucleotide sequence ID" value="NZ_QXEV01000001.1"/>
</dbReference>
<protein>
    <submittedName>
        <fullName evidence="1">Uncharacterized protein</fullName>
    </submittedName>
</protein>
<dbReference type="AlphaFoldDB" id="A0A397S744"/>
<dbReference type="InParanoid" id="A0A397S744"/>
<accession>A0A397S744</accession>
<name>A0A397S744_9MOLU</name>
<reference evidence="1 2" key="1">
    <citation type="submission" date="2018-08" db="EMBL/GenBank/DDBJ databases">
        <title>Genomic Encyclopedia of Archaeal and Bacterial Type Strains, Phase II (KMG-II): from individual species to whole genera.</title>
        <authorList>
            <person name="Goeker M."/>
        </authorList>
    </citation>
    <scope>NUCLEOTIDE SEQUENCE [LARGE SCALE GENOMIC DNA]</scope>
    <source>
        <strain evidence="1 2">ATCC 27112</strain>
    </source>
</reference>
<keyword evidence="2" id="KW-1185">Reference proteome</keyword>
<organism evidence="1 2">
    <name type="scientific">Anaeroplasma bactoclasticum</name>
    <dbReference type="NCBI Taxonomy" id="2088"/>
    <lineage>
        <taxon>Bacteria</taxon>
        <taxon>Bacillati</taxon>
        <taxon>Mycoplasmatota</taxon>
        <taxon>Mollicutes</taxon>
        <taxon>Anaeroplasmatales</taxon>
        <taxon>Anaeroplasmataceae</taxon>
        <taxon>Anaeroplasma</taxon>
    </lineage>
</organism>